<evidence type="ECO:0000256" key="5">
    <source>
        <dbReference type="ARBA" id="ARBA00023136"/>
    </source>
</evidence>
<keyword evidence="7" id="KW-0732">Signal</keyword>
<evidence type="ECO:0000313" key="9">
    <source>
        <dbReference type="Proteomes" id="UP000764045"/>
    </source>
</evidence>
<dbReference type="RefSeq" id="WP_205108748.1">
    <property type="nucleotide sequence ID" value="NZ_JACJJL010000007.1"/>
</dbReference>
<sequence length="324" mass="35810">MNKFGLLLGLVLTSASTGALGQVSNSIKLNEVMTNNTTSLQDEYGRREAWVEIANVSFSTYNVRGMFLTTDRSVLDPEMSVPERIKRMSIIPNGDARTNLSARQHLLLYCNSNPAKGTLHLSVKIDPEKPTWIGLYNGNATQLLDSVTVPALGANQSYARQHDGSPVWQVKPADAVTPGISNYIQVDETKIAKLKRNDPYGIGITVLAMGIVFFCLALLCIFFTLFGMFMKHRAAAKKVANMQPLKAGVKTMEKTVELGHKTNVLLQDGLKSKGIDKETYIAVIALAIQQYTSNTHDVESGIITIKPKDTDWNVEYIQMTQFHE</sequence>
<keyword evidence="3 6" id="KW-0812">Transmembrane</keyword>
<proteinExistence type="predicted"/>
<reference evidence="8 9" key="1">
    <citation type="journal article" date="2021" name="Sci. Rep.">
        <title>The distribution of antibiotic resistance genes in chicken gut microbiota commensals.</title>
        <authorList>
            <person name="Juricova H."/>
            <person name="Matiasovicova J."/>
            <person name="Kubasova T."/>
            <person name="Cejkova D."/>
            <person name="Rychlik I."/>
        </authorList>
    </citation>
    <scope>NUCLEOTIDE SEQUENCE [LARGE SCALE GENOMIC DNA]</scope>
    <source>
        <strain evidence="8 9">An819</strain>
    </source>
</reference>
<feature type="signal peptide" evidence="7">
    <location>
        <begin position="1"/>
        <end position="21"/>
    </location>
</feature>
<keyword evidence="2" id="KW-1003">Cell membrane</keyword>
<dbReference type="InterPro" id="IPR005899">
    <property type="entry name" value="Na_pump_deCOase"/>
</dbReference>
<evidence type="ECO:0000256" key="6">
    <source>
        <dbReference type="SAM" id="Phobius"/>
    </source>
</evidence>
<evidence type="ECO:0000313" key="8">
    <source>
        <dbReference type="EMBL" id="MBM6661236.1"/>
    </source>
</evidence>
<keyword evidence="5 6" id="KW-0472">Membrane</keyword>
<dbReference type="GO" id="GO:0005886">
    <property type="term" value="C:plasma membrane"/>
    <property type="evidence" value="ECO:0007669"/>
    <property type="project" value="UniProtKB-SubCell"/>
</dbReference>
<feature type="transmembrane region" description="Helical" evidence="6">
    <location>
        <begin position="200"/>
        <end position="229"/>
    </location>
</feature>
<keyword evidence="4 6" id="KW-1133">Transmembrane helix</keyword>
<name>A0A938WM03_9BACT</name>
<evidence type="ECO:0000256" key="7">
    <source>
        <dbReference type="SAM" id="SignalP"/>
    </source>
</evidence>
<organism evidence="8 9">
    <name type="scientific">Marseilla massiliensis</name>
    <dbReference type="NCBI Taxonomy" id="1841864"/>
    <lineage>
        <taxon>Bacteria</taxon>
        <taxon>Pseudomonadati</taxon>
        <taxon>Bacteroidota</taxon>
        <taxon>Bacteroidia</taxon>
        <taxon>Bacteroidales</taxon>
        <taxon>Prevotellaceae</taxon>
        <taxon>Marseilla</taxon>
    </lineage>
</organism>
<evidence type="ECO:0000256" key="1">
    <source>
        <dbReference type="ARBA" id="ARBA00004236"/>
    </source>
</evidence>
<dbReference type="Pfam" id="PF04277">
    <property type="entry name" value="OAD_gamma"/>
    <property type="match status" value="1"/>
</dbReference>
<keyword evidence="9" id="KW-1185">Reference proteome</keyword>
<dbReference type="AlphaFoldDB" id="A0A938WM03"/>
<protein>
    <submittedName>
        <fullName evidence="8">OadG family protein</fullName>
    </submittedName>
</protein>
<comment type="caution">
    <text evidence="8">The sequence shown here is derived from an EMBL/GenBank/DDBJ whole genome shotgun (WGS) entry which is preliminary data.</text>
</comment>
<evidence type="ECO:0000256" key="2">
    <source>
        <dbReference type="ARBA" id="ARBA00022475"/>
    </source>
</evidence>
<evidence type="ECO:0000256" key="4">
    <source>
        <dbReference type="ARBA" id="ARBA00022989"/>
    </source>
</evidence>
<evidence type="ECO:0000256" key="3">
    <source>
        <dbReference type="ARBA" id="ARBA00022692"/>
    </source>
</evidence>
<dbReference type="Proteomes" id="UP000764045">
    <property type="component" value="Unassembled WGS sequence"/>
</dbReference>
<accession>A0A938WM03</accession>
<dbReference type="EMBL" id="JACJJL010000007">
    <property type="protein sequence ID" value="MBM6661236.1"/>
    <property type="molecule type" value="Genomic_DNA"/>
</dbReference>
<gene>
    <name evidence="8" type="ORF">H6B30_05620</name>
</gene>
<feature type="chain" id="PRO_5037995663" evidence="7">
    <location>
        <begin position="22"/>
        <end position="324"/>
    </location>
</feature>
<comment type="subcellular location">
    <subcellularLocation>
        <location evidence="1">Cell membrane</location>
    </subcellularLocation>
</comment>
<dbReference type="GO" id="GO:0036376">
    <property type="term" value="P:sodium ion export across plasma membrane"/>
    <property type="evidence" value="ECO:0007669"/>
    <property type="project" value="InterPro"/>
</dbReference>
<dbReference type="GO" id="GO:0015081">
    <property type="term" value="F:sodium ion transmembrane transporter activity"/>
    <property type="evidence" value="ECO:0007669"/>
    <property type="project" value="InterPro"/>
</dbReference>